<dbReference type="PANTHER" id="PTHR28580:SF1">
    <property type="entry name" value="GENERAL TRANSCRIPTION FACTOR IIH SUBUNIT 5"/>
    <property type="match status" value="1"/>
</dbReference>
<sequence>MSTSGVIDPYAVRVTTGSLVTCDSAAKQILLHIDSMRDGPNKFILRDVDDTHVLVKTANLEQIKDLLQDELEKNTYVQDPNL</sequence>
<protein>
    <recommendedName>
        <fullName evidence="8">General transcription and DNA repair factor IIH subunit TFB5</fullName>
    </recommendedName>
</protein>
<accession>A0A427Y2C5</accession>
<comment type="caution">
    <text evidence="9">The sequence shown here is derived from an EMBL/GenBank/DDBJ whole genome shotgun (WGS) entry which is preliminary data.</text>
</comment>
<comment type="subunit">
    <text evidence="8">Component of the 7-subunit TFIIH core complex.</text>
</comment>
<keyword evidence="7 8" id="KW-0539">Nucleus</keyword>
<evidence type="ECO:0000256" key="1">
    <source>
        <dbReference type="ARBA" id="ARBA00004123"/>
    </source>
</evidence>
<dbReference type="Pfam" id="PF06331">
    <property type="entry name" value="Tfb5"/>
    <property type="match status" value="1"/>
</dbReference>
<dbReference type="STRING" id="1890683.A0A427Y2C5"/>
<keyword evidence="3 8" id="KW-0227">DNA damage</keyword>
<dbReference type="Proteomes" id="UP000279259">
    <property type="component" value="Unassembled WGS sequence"/>
</dbReference>
<reference evidence="9 10" key="1">
    <citation type="submission" date="2018-11" db="EMBL/GenBank/DDBJ databases">
        <title>Genome sequence of Saitozyma podzolica DSM 27192.</title>
        <authorList>
            <person name="Aliyu H."/>
            <person name="Gorte O."/>
            <person name="Ochsenreither K."/>
        </authorList>
    </citation>
    <scope>NUCLEOTIDE SEQUENCE [LARGE SCALE GENOMIC DNA]</scope>
    <source>
        <strain evidence="9 10">DSM 27192</strain>
    </source>
</reference>
<keyword evidence="5 8" id="KW-0804">Transcription</keyword>
<dbReference type="InterPro" id="IPR035935">
    <property type="entry name" value="TFB5-like_sf"/>
</dbReference>
<keyword evidence="6 8" id="KW-0234">DNA repair</keyword>
<dbReference type="GO" id="GO:0005675">
    <property type="term" value="C:transcription factor TFIIH holo complex"/>
    <property type="evidence" value="ECO:0007669"/>
    <property type="project" value="TreeGrafter"/>
</dbReference>
<dbReference type="Gene3D" id="3.30.70.1220">
    <property type="entry name" value="TFB5-like"/>
    <property type="match status" value="1"/>
</dbReference>
<name>A0A427Y2C5_9TREE</name>
<evidence type="ECO:0000313" key="10">
    <source>
        <dbReference type="Proteomes" id="UP000279259"/>
    </source>
</evidence>
<dbReference type="AlphaFoldDB" id="A0A427Y2C5"/>
<comment type="similarity">
    <text evidence="2 8">Belongs to the TFB5 family.</text>
</comment>
<dbReference type="GO" id="GO:0000439">
    <property type="term" value="C:transcription factor TFIIH core complex"/>
    <property type="evidence" value="ECO:0007669"/>
    <property type="project" value="UniProtKB-UniRule"/>
</dbReference>
<dbReference type="OrthoDB" id="354at2759"/>
<dbReference type="GO" id="GO:0006294">
    <property type="term" value="P:nucleotide-excision repair, preincision complex assembly"/>
    <property type="evidence" value="ECO:0007669"/>
    <property type="project" value="TreeGrafter"/>
</dbReference>
<evidence type="ECO:0000256" key="6">
    <source>
        <dbReference type="ARBA" id="ARBA00023204"/>
    </source>
</evidence>
<dbReference type="SMART" id="SM01395">
    <property type="entry name" value="Tbf5"/>
    <property type="match status" value="1"/>
</dbReference>
<comment type="subcellular location">
    <subcellularLocation>
        <location evidence="1 8">Nucleus</location>
    </subcellularLocation>
</comment>
<evidence type="ECO:0000256" key="8">
    <source>
        <dbReference type="RuleBase" id="RU368032"/>
    </source>
</evidence>
<organism evidence="9 10">
    <name type="scientific">Saitozyma podzolica</name>
    <dbReference type="NCBI Taxonomy" id="1890683"/>
    <lineage>
        <taxon>Eukaryota</taxon>
        <taxon>Fungi</taxon>
        <taxon>Dikarya</taxon>
        <taxon>Basidiomycota</taxon>
        <taxon>Agaricomycotina</taxon>
        <taxon>Tremellomycetes</taxon>
        <taxon>Tremellales</taxon>
        <taxon>Trimorphomycetaceae</taxon>
        <taxon>Saitozyma</taxon>
    </lineage>
</organism>
<proteinExistence type="inferred from homology"/>
<evidence type="ECO:0000256" key="7">
    <source>
        <dbReference type="ARBA" id="ARBA00023242"/>
    </source>
</evidence>
<evidence type="ECO:0000256" key="4">
    <source>
        <dbReference type="ARBA" id="ARBA00023015"/>
    </source>
</evidence>
<comment type="function">
    <text evidence="8">In NER, TFIIH acts by opening DNA around the lesion to allow the excision of the damaged oligonucleotide and its replacement by a new DNA fragment. In transcription, TFIIH has an essential role in transcription initiation. When the pre-initiation complex (PIC) has been established, TFIIH is required for promoter opening and promoter escape.</text>
</comment>
<dbReference type="EMBL" id="RSCD01000021">
    <property type="protein sequence ID" value="RSH85252.1"/>
    <property type="molecule type" value="Genomic_DNA"/>
</dbReference>
<evidence type="ECO:0000256" key="5">
    <source>
        <dbReference type="ARBA" id="ARBA00023163"/>
    </source>
</evidence>
<gene>
    <name evidence="9" type="ORF">EHS25_005059</name>
</gene>
<evidence type="ECO:0000256" key="3">
    <source>
        <dbReference type="ARBA" id="ARBA00022763"/>
    </source>
</evidence>
<keyword evidence="4 8" id="KW-0805">Transcription regulation</keyword>
<dbReference type="InterPro" id="IPR009400">
    <property type="entry name" value="TFIIH_TTDA/Tfb5"/>
</dbReference>
<evidence type="ECO:0000313" key="9">
    <source>
        <dbReference type="EMBL" id="RSH85252.1"/>
    </source>
</evidence>
<keyword evidence="10" id="KW-1185">Reference proteome</keyword>
<dbReference type="GO" id="GO:0006367">
    <property type="term" value="P:transcription initiation at RNA polymerase II promoter"/>
    <property type="evidence" value="ECO:0007669"/>
    <property type="project" value="UniProtKB-UniRule"/>
</dbReference>
<evidence type="ECO:0000256" key="2">
    <source>
        <dbReference type="ARBA" id="ARBA00007470"/>
    </source>
</evidence>
<dbReference type="PANTHER" id="PTHR28580">
    <property type="entry name" value="GENERAL TRANSCRIPTION FACTOR IIH SUBUNIT 5"/>
    <property type="match status" value="1"/>
</dbReference>
<dbReference type="SUPFAM" id="SSF142897">
    <property type="entry name" value="TFB5-like"/>
    <property type="match status" value="1"/>
</dbReference>